<dbReference type="EMBL" id="LS398110">
    <property type="protein sequence ID" value="SPP91358.1"/>
    <property type="molecule type" value="Genomic_DNA"/>
</dbReference>
<sequence length="125" mass="13789">MVDRLRSAAEQLEAPICPDCHIEMKWFRSELLADEPTPIIAHLFLCPHCKRAAQADTVFKSTQAPPGKRAAPRFLARAEEWIVPPVGPKVRSAPDLPRAIAGASQGRAAQARSCANPLLQMRRGW</sequence>
<dbReference type="RefSeq" id="WP_244607846.1">
    <property type="nucleotide sequence ID" value="NZ_LS398110.1"/>
</dbReference>
<reference evidence="1 2" key="1">
    <citation type="submission" date="2018-03" db="EMBL/GenBank/DDBJ databases">
        <authorList>
            <person name="Gully D."/>
        </authorList>
    </citation>
    <scope>NUCLEOTIDE SEQUENCE [LARGE SCALE GENOMIC DNA]</scope>
    <source>
        <strain evidence="1">ORS3257</strain>
    </source>
</reference>
<dbReference type="AlphaFoldDB" id="A0A2U3PQE0"/>
<proteinExistence type="predicted"/>
<evidence type="ECO:0000313" key="1">
    <source>
        <dbReference type="EMBL" id="SPP91358.1"/>
    </source>
</evidence>
<name>A0A2U3PQE0_9BRAD</name>
<accession>A0A2U3PQE0</accession>
<gene>
    <name evidence="1" type="ORF">BRAD3257_0185</name>
</gene>
<organism evidence="1 2">
    <name type="scientific">Bradyrhizobium vignae</name>
    <dbReference type="NCBI Taxonomy" id="1549949"/>
    <lineage>
        <taxon>Bacteria</taxon>
        <taxon>Pseudomonadati</taxon>
        <taxon>Pseudomonadota</taxon>
        <taxon>Alphaproteobacteria</taxon>
        <taxon>Hyphomicrobiales</taxon>
        <taxon>Nitrobacteraceae</taxon>
        <taxon>Bradyrhizobium</taxon>
    </lineage>
</organism>
<dbReference type="Proteomes" id="UP000246085">
    <property type="component" value="Chromosome BRAD3257"/>
</dbReference>
<protein>
    <submittedName>
        <fullName evidence="1">Uncharacterized protein</fullName>
    </submittedName>
</protein>
<dbReference type="KEGG" id="bvz:BRAD3257_0185"/>
<evidence type="ECO:0000313" key="2">
    <source>
        <dbReference type="Proteomes" id="UP000246085"/>
    </source>
</evidence>